<keyword evidence="2" id="KW-0472">Membrane</keyword>
<dbReference type="Proteomes" id="UP000076798">
    <property type="component" value="Unassembled WGS sequence"/>
</dbReference>
<keyword evidence="2" id="KW-0812">Transmembrane</keyword>
<dbReference type="AlphaFoldDB" id="A0A165YPX0"/>
<feature type="compositionally biased region" description="Polar residues" evidence="1">
    <location>
        <begin position="86"/>
        <end position="97"/>
    </location>
</feature>
<gene>
    <name evidence="3" type="ORF">SISSUDRAFT_1054163</name>
</gene>
<name>A0A165YPX0_9AGAM</name>
<dbReference type="OrthoDB" id="2505950at2759"/>
<feature type="region of interest" description="Disordered" evidence="1">
    <location>
        <begin position="85"/>
        <end position="128"/>
    </location>
</feature>
<feature type="transmembrane region" description="Helical" evidence="2">
    <location>
        <begin position="7"/>
        <end position="31"/>
    </location>
</feature>
<protein>
    <submittedName>
        <fullName evidence="3">Uncharacterized protein</fullName>
    </submittedName>
</protein>
<evidence type="ECO:0000313" key="4">
    <source>
        <dbReference type="Proteomes" id="UP000076798"/>
    </source>
</evidence>
<proteinExistence type="predicted"/>
<accession>A0A165YPX0</accession>
<organism evidence="3 4">
    <name type="scientific">Sistotremastrum suecicum HHB10207 ss-3</name>
    <dbReference type="NCBI Taxonomy" id="1314776"/>
    <lineage>
        <taxon>Eukaryota</taxon>
        <taxon>Fungi</taxon>
        <taxon>Dikarya</taxon>
        <taxon>Basidiomycota</taxon>
        <taxon>Agaricomycotina</taxon>
        <taxon>Agaricomycetes</taxon>
        <taxon>Sistotremastrales</taxon>
        <taxon>Sistotremastraceae</taxon>
        <taxon>Sistotremastrum</taxon>
    </lineage>
</organism>
<dbReference type="EMBL" id="KV428238">
    <property type="protein sequence ID" value="KZT33482.1"/>
    <property type="molecule type" value="Genomic_DNA"/>
</dbReference>
<evidence type="ECO:0000256" key="2">
    <source>
        <dbReference type="SAM" id="Phobius"/>
    </source>
</evidence>
<sequence>MGRIFDFVSLIFTIVFFVGIIYGAITIARIIDEAVHSTKETLKSKGLHVTDSGVAVKTKARMDREDYIDKTQAALINSMKYASFGDGTTSSPVSSATTGGGTYPNGSDEEKKRKGRVSNASRTNSLSG</sequence>
<reference evidence="3 4" key="1">
    <citation type="journal article" date="2016" name="Mol. Biol. Evol.">
        <title>Comparative Genomics of Early-Diverging Mushroom-Forming Fungi Provides Insights into the Origins of Lignocellulose Decay Capabilities.</title>
        <authorList>
            <person name="Nagy L.G."/>
            <person name="Riley R."/>
            <person name="Tritt A."/>
            <person name="Adam C."/>
            <person name="Daum C."/>
            <person name="Floudas D."/>
            <person name="Sun H."/>
            <person name="Yadav J.S."/>
            <person name="Pangilinan J."/>
            <person name="Larsson K.H."/>
            <person name="Matsuura K."/>
            <person name="Barry K."/>
            <person name="Labutti K."/>
            <person name="Kuo R."/>
            <person name="Ohm R.A."/>
            <person name="Bhattacharya S.S."/>
            <person name="Shirouzu T."/>
            <person name="Yoshinaga Y."/>
            <person name="Martin F.M."/>
            <person name="Grigoriev I.V."/>
            <person name="Hibbett D.S."/>
        </authorList>
    </citation>
    <scope>NUCLEOTIDE SEQUENCE [LARGE SCALE GENOMIC DNA]</scope>
    <source>
        <strain evidence="3 4">HHB10207 ss-3</strain>
    </source>
</reference>
<feature type="compositionally biased region" description="Polar residues" evidence="1">
    <location>
        <begin position="118"/>
        <end position="128"/>
    </location>
</feature>
<keyword evidence="2" id="KW-1133">Transmembrane helix</keyword>
<keyword evidence="4" id="KW-1185">Reference proteome</keyword>
<evidence type="ECO:0000313" key="3">
    <source>
        <dbReference type="EMBL" id="KZT33482.1"/>
    </source>
</evidence>
<evidence type="ECO:0000256" key="1">
    <source>
        <dbReference type="SAM" id="MobiDB-lite"/>
    </source>
</evidence>